<evidence type="ECO:0000313" key="1">
    <source>
        <dbReference type="EnsemblPlants" id="KQK89132"/>
    </source>
</evidence>
<dbReference type="Proteomes" id="UP000004995">
    <property type="component" value="Unassembled WGS sequence"/>
</dbReference>
<organism evidence="1 2">
    <name type="scientific">Setaria italica</name>
    <name type="common">Foxtail millet</name>
    <name type="synonym">Panicum italicum</name>
    <dbReference type="NCBI Taxonomy" id="4555"/>
    <lineage>
        <taxon>Eukaryota</taxon>
        <taxon>Viridiplantae</taxon>
        <taxon>Streptophyta</taxon>
        <taxon>Embryophyta</taxon>
        <taxon>Tracheophyta</taxon>
        <taxon>Spermatophyta</taxon>
        <taxon>Magnoliopsida</taxon>
        <taxon>Liliopsida</taxon>
        <taxon>Poales</taxon>
        <taxon>Poaceae</taxon>
        <taxon>PACMAD clade</taxon>
        <taxon>Panicoideae</taxon>
        <taxon>Panicodae</taxon>
        <taxon>Paniceae</taxon>
        <taxon>Cenchrinae</taxon>
        <taxon>Setaria</taxon>
    </lineage>
</organism>
<accession>K4AJF2</accession>
<name>K4AJF2_SETIT</name>
<sequence length="136" mass="16258">MVRETGLKPEGLYAKETLIKYWRLNRTKYPQPLTEAERREKRRKLDEGRELEKQRTMFIVENYVYSENYVYLLKIIRSETSGIMVRMEPLPLSINEDHLNSLIQLNRMVITHDLMVRTHHLSPAGGELTRKMKKKK</sequence>
<reference evidence="1" key="2">
    <citation type="submission" date="2018-08" db="UniProtKB">
        <authorList>
            <consortium name="EnsemblPlants"/>
        </authorList>
    </citation>
    <scope>IDENTIFICATION</scope>
    <source>
        <strain evidence="1">Yugu1</strain>
    </source>
</reference>
<reference evidence="2" key="1">
    <citation type="journal article" date="2012" name="Nat. Biotechnol.">
        <title>Reference genome sequence of the model plant Setaria.</title>
        <authorList>
            <person name="Bennetzen J.L."/>
            <person name="Schmutz J."/>
            <person name="Wang H."/>
            <person name="Percifield R."/>
            <person name="Hawkins J."/>
            <person name="Pontaroli A.C."/>
            <person name="Estep M."/>
            <person name="Feng L."/>
            <person name="Vaughn J.N."/>
            <person name="Grimwood J."/>
            <person name="Jenkins J."/>
            <person name="Barry K."/>
            <person name="Lindquist E."/>
            <person name="Hellsten U."/>
            <person name="Deshpande S."/>
            <person name="Wang X."/>
            <person name="Wu X."/>
            <person name="Mitros T."/>
            <person name="Triplett J."/>
            <person name="Yang X."/>
            <person name="Ye C.Y."/>
            <person name="Mauro-Herrera M."/>
            <person name="Wang L."/>
            <person name="Li P."/>
            <person name="Sharma M."/>
            <person name="Sharma R."/>
            <person name="Ronald P.C."/>
            <person name="Panaud O."/>
            <person name="Kellogg E.A."/>
            <person name="Brutnell T.P."/>
            <person name="Doust A.N."/>
            <person name="Tuskan G.A."/>
            <person name="Rokhsar D."/>
            <person name="Devos K.M."/>
        </authorList>
    </citation>
    <scope>NUCLEOTIDE SEQUENCE [LARGE SCALE GENOMIC DNA]</scope>
    <source>
        <strain evidence="2">cv. Yugu1</strain>
    </source>
</reference>
<dbReference type="AlphaFoldDB" id="K4AJF2"/>
<evidence type="ECO:0000313" key="2">
    <source>
        <dbReference type="Proteomes" id="UP000004995"/>
    </source>
</evidence>
<proteinExistence type="predicted"/>
<protein>
    <submittedName>
        <fullName evidence="1">Uncharacterized protein</fullName>
    </submittedName>
</protein>
<dbReference type="EnsemblPlants" id="KQK89132">
    <property type="protein sequence ID" value="KQK89132"/>
    <property type="gene ID" value="SETIT_039019mg"/>
</dbReference>
<dbReference type="InParanoid" id="K4AJF2"/>
<keyword evidence="2" id="KW-1185">Reference proteome</keyword>
<dbReference type="Gramene" id="KQK89132">
    <property type="protein sequence ID" value="KQK89132"/>
    <property type="gene ID" value="SETIT_039019mg"/>
</dbReference>
<dbReference type="EMBL" id="AGNK02005627">
    <property type="status" value="NOT_ANNOTATED_CDS"/>
    <property type="molecule type" value="Genomic_DNA"/>
</dbReference>
<dbReference type="HOGENOM" id="CLU_1879026_0_0_1"/>